<dbReference type="InterPro" id="IPR028082">
    <property type="entry name" value="Peripla_BP_I"/>
</dbReference>
<accession>A0ABW4M7V2</accession>
<dbReference type="InterPro" id="IPR028081">
    <property type="entry name" value="Leu-bd"/>
</dbReference>
<evidence type="ECO:0000259" key="3">
    <source>
        <dbReference type="Pfam" id="PF13458"/>
    </source>
</evidence>
<dbReference type="Pfam" id="PF13458">
    <property type="entry name" value="Peripla_BP_6"/>
    <property type="match status" value="1"/>
</dbReference>
<evidence type="ECO:0000313" key="4">
    <source>
        <dbReference type="EMBL" id="MFD1747309.1"/>
    </source>
</evidence>
<gene>
    <name evidence="4" type="ORF">ACFSE1_17700</name>
</gene>
<dbReference type="Gene3D" id="3.40.50.2300">
    <property type="match status" value="1"/>
</dbReference>
<feature type="domain" description="Leucine-binding protein" evidence="3">
    <location>
        <begin position="6"/>
        <end position="152"/>
    </location>
</feature>
<protein>
    <submittedName>
        <fullName evidence="4">ABC transporter substrate-binding protein</fullName>
    </submittedName>
</protein>
<name>A0ABW4M7V2_9HYPH</name>
<dbReference type="SUPFAM" id="SSF53822">
    <property type="entry name" value="Periplasmic binding protein-like I"/>
    <property type="match status" value="1"/>
</dbReference>
<keyword evidence="5" id="KW-1185">Reference proteome</keyword>
<organism evidence="4 5">
    <name type="scientific">Rhizobium helianthi</name>
    <dbReference type="NCBI Taxonomy" id="1132695"/>
    <lineage>
        <taxon>Bacteria</taxon>
        <taxon>Pseudomonadati</taxon>
        <taxon>Pseudomonadota</taxon>
        <taxon>Alphaproteobacteria</taxon>
        <taxon>Hyphomicrobiales</taxon>
        <taxon>Rhizobiaceae</taxon>
        <taxon>Rhizobium/Agrobacterium group</taxon>
        <taxon>Rhizobium</taxon>
    </lineage>
</organism>
<comment type="caution">
    <text evidence="4">The sequence shown here is derived from an EMBL/GenBank/DDBJ whole genome shotgun (WGS) entry which is preliminary data.</text>
</comment>
<dbReference type="RefSeq" id="WP_377404350.1">
    <property type="nucleotide sequence ID" value="NZ_JBHUEQ010000035.1"/>
</dbReference>
<reference evidence="5" key="1">
    <citation type="journal article" date="2019" name="Int. J. Syst. Evol. Microbiol.">
        <title>The Global Catalogue of Microorganisms (GCM) 10K type strain sequencing project: providing services to taxonomists for standard genome sequencing and annotation.</title>
        <authorList>
            <consortium name="The Broad Institute Genomics Platform"/>
            <consortium name="The Broad Institute Genome Sequencing Center for Infectious Disease"/>
            <person name="Wu L."/>
            <person name="Ma J."/>
        </authorList>
    </citation>
    <scope>NUCLEOTIDE SEQUENCE [LARGE SCALE GENOMIC DNA]</scope>
    <source>
        <strain evidence="5">CG52</strain>
    </source>
</reference>
<keyword evidence="2" id="KW-0732">Signal</keyword>
<evidence type="ECO:0000256" key="1">
    <source>
        <dbReference type="ARBA" id="ARBA00010062"/>
    </source>
</evidence>
<dbReference type="PANTHER" id="PTHR47151">
    <property type="entry name" value="LEU/ILE/VAL-BINDING ABC TRANSPORTER SUBUNIT"/>
    <property type="match status" value="1"/>
</dbReference>
<dbReference type="EMBL" id="JBHUEQ010000035">
    <property type="protein sequence ID" value="MFD1747309.1"/>
    <property type="molecule type" value="Genomic_DNA"/>
</dbReference>
<dbReference type="PANTHER" id="PTHR47151:SF2">
    <property type="entry name" value="AMINO ACID BINDING PROTEIN"/>
    <property type="match status" value="1"/>
</dbReference>
<sequence>MKNAGPLRIGVTGPFSGPRSAYGDMLKSVSQGFSDSCELVFGDDEARPEKAVTVADHFIQQEVDAVIGHFNSECARQAGRLYRQHGIPFVMPASTAPDLVEVTSGFRICPSDRAQVAAMAEWLQQNHFAAAIETDDTAYAARLASLLRDEYPQVETVVSKEKRVHILLGTHVWVAAQIIQRNGPEQIYLVPDDCAVAEFDELLGDVERAVHVVRPNPTFDQAVAIAFQLVLSAKAQGADLSQALKVSPDFHNGEFRQAGFTVEKLRIATGHNTATPHQMRDLAS</sequence>
<evidence type="ECO:0000256" key="2">
    <source>
        <dbReference type="ARBA" id="ARBA00022729"/>
    </source>
</evidence>
<dbReference type="Proteomes" id="UP001597322">
    <property type="component" value="Unassembled WGS sequence"/>
</dbReference>
<proteinExistence type="inferred from homology"/>
<comment type="similarity">
    <text evidence="1">Belongs to the leucine-binding protein family.</text>
</comment>
<evidence type="ECO:0000313" key="5">
    <source>
        <dbReference type="Proteomes" id="UP001597322"/>
    </source>
</evidence>